<evidence type="ECO:0000256" key="9">
    <source>
        <dbReference type="ARBA" id="ARBA00023136"/>
    </source>
</evidence>
<comment type="function">
    <text evidence="12">Plays a role in the flagellum-specific transport system.</text>
</comment>
<keyword evidence="8 12" id="KW-1133">Transmembrane helix</keyword>
<evidence type="ECO:0000256" key="6">
    <source>
        <dbReference type="ARBA" id="ARBA00022795"/>
    </source>
</evidence>
<name>A0ABW8TGP2_9CLOT</name>
<dbReference type="PANTHER" id="PTHR30587">
    <property type="entry name" value="FLAGELLAR BIOSYNTHETIC PROTEIN FLIP"/>
    <property type="match status" value="1"/>
</dbReference>
<evidence type="ECO:0000256" key="7">
    <source>
        <dbReference type="ARBA" id="ARBA00022927"/>
    </source>
</evidence>
<sequence>MKKKNVIFLMVFLICIFCFRSRIYAAPTTSQTLNVPKINMSVDNSPSNPTDFVDDIKLLGVLTVLTLLPSIAVMMTSFTRIIVVLGFLRNAMGTQQSPPNQVLVGLALFLTMFIMMPTYNTINKDAIQPYLNKQITQQEAYTRLKKPLRQFMEKQTYKKDSNLFIELDKSKGKYTTENMPMHIVIPAFIISELKTAFTIGFLLYIPFLIIDLVVASILMSMGMMMLPPAMVSMPFKLLLFVMVDGWYMVVKSLVLSFGR</sequence>
<dbReference type="EMBL" id="JBJIAA010000011">
    <property type="protein sequence ID" value="MFL0251623.1"/>
    <property type="molecule type" value="Genomic_DNA"/>
</dbReference>
<organism evidence="14 15">
    <name type="scientific">Clostridium neuense</name>
    <dbReference type="NCBI Taxonomy" id="1728934"/>
    <lineage>
        <taxon>Bacteria</taxon>
        <taxon>Bacillati</taxon>
        <taxon>Bacillota</taxon>
        <taxon>Clostridia</taxon>
        <taxon>Eubacteriales</taxon>
        <taxon>Clostridiaceae</taxon>
        <taxon>Clostridium</taxon>
    </lineage>
</organism>
<keyword evidence="13" id="KW-0732">Signal</keyword>
<keyword evidence="9 12" id="KW-0472">Membrane</keyword>
<evidence type="ECO:0000256" key="11">
    <source>
        <dbReference type="ARBA" id="ARBA00023225"/>
    </source>
</evidence>
<keyword evidence="11 12" id="KW-1006">Bacterial flagellum protein export</keyword>
<dbReference type="PROSITE" id="PS01061">
    <property type="entry name" value="FLIP_2"/>
    <property type="match status" value="1"/>
</dbReference>
<evidence type="ECO:0000256" key="10">
    <source>
        <dbReference type="ARBA" id="ARBA00023143"/>
    </source>
</evidence>
<comment type="caution">
    <text evidence="14">The sequence shown here is derived from an EMBL/GenBank/DDBJ whole genome shotgun (WGS) entry which is preliminary data.</text>
</comment>
<dbReference type="NCBIfam" id="NF009438">
    <property type="entry name" value="PRK12797.1"/>
    <property type="match status" value="1"/>
</dbReference>
<dbReference type="PANTHER" id="PTHR30587:SF0">
    <property type="entry name" value="FLAGELLAR BIOSYNTHETIC PROTEIN FLIP"/>
    <property type="match status" value="1"/>
</dbReference>
<dbReference type="RefSeq" id="WP_406788274.1">
    <property type="nucleotide sequence ID" value="NZ_JBJIAA010000011.1"/>
</dbReference>
<dbReference type="InterPro" id="IPR005838">
    <property type="entry name" value="T3SS_IM_P"/>
</dbReference>
<feature type="signal peptide" evidence="13">
    <location>
        <begin position="1"/>
        <end position="25"/>
    </location>
</feature>
<evidence type="ECO:0000313" key="15">
    <source>
        <dbReference type="Proteomes" id="UP001623592"/>
    </source>
</evidence>
<keyword evidence="10" id="KW-0975">Bacterial flagellum</keyword>
<accession>A0ABW8TGP2</accession>
<evidence type="ECO:0000313" key="14">
    <source>
        <dbReference type="EMBL" id="MFL0251623.1"/>
    </source>
</evidence>
<dbReference type="PRINTS" id="PR00951">
    <property type="entry name" value="FLGBIOSNFLIP"/>
</dbReference>
<feature type="transmembrane region" description="Helical" evidence="12">
    <location>
        <begin position="201"/>
        <end position="225"/>
    </location>
</feature>
<feature type="transmembrane region" description="Helical" evidence="12">
    <location>
        <begin position="58"/>
        <end position="88"/>
    </location>
</feature>
<keyword evidence="6 12" id="KW-1005">Bacterial flagellum biogenesis</keyword>
<comment type="subcellular location">
    <subcellularLocation>
        <location evidence="12">Cell membrane</location>
        <topology evidence="12">Multi-pass membrane protein</topology>
    </subcellularLocation>
    <subcellularLocation>
        <location evidence="12">Bacterial flagellum basal body</location>
    </subcellularLocation>
</comment>
<keyword evidence="7 12" id="KW-0653">Protein transport</keyword>
<keyword evidence="14" id="KW-0966">Cell projection</keyword>
<comment type="similarity">
    <text evidence="1 12">Belongs to the FliP/MopC/SpaP family.</text>
</comment>
<keyword evidence="14" id="KW-0282">Flagellum</keyword>
<dbReference type="NCBIfam" id="TIGR01103">
    <property type="entry name" value="fliP"/>
    <property type="match status" value="1"/>
</dbReference>
<feature type="transmembrane region" description="Helical" evidence="12">
    <location>
        <begin position="100"/>
        <end position="119"/>
    </location>
</feature>
<keyword evidence="15" id="KW-1185">Reference proteome</keyword>
<evidence type="ECO:0000256" key="4">
    <source>
        <dbReference type="ARBA" id="ARBA00022475"/>
    </source>
</evidence>
<feature type="chain" id="PRO_5047424816" description="Flagellar biosynthetic protein FliP" evidence="13">
    <location>
        <begin position="26"/>
        <end position="259"/>
    </location>
</feature>
<feature type="transmembrane region" description="Helical" evidence="12">
    <location>
        <begin position="237"/>
        <end position="257"/>
    </location>
</feature>
<evidence type="ECO:0000256" key="3">
    <source>
        <dbReference type="ARBA" id="ARBA00022448"/>
    </source>
</evidence>
<dbReference type="Pfam" id="PF00813">
    <property type="entry name" value="FliP"/>
    <property type="match status" value="1"/>
</dbReference>
<dbReference type="Proteomes" id="UP001623592">
    <property type="component" value="Unassembled WGS sequence"/>
</dbReference>
<keyword evidence="4 12" id="KW-1003">Cell membrane</keyword>
<evidence type="ECO:0000256" key="2">
    <source>
        <dbReference type="ARBA" id="ARBA00021714"/>
    </source>
</evidence>
<evidence type="ECO:0000256" key="12">
    <source>
        <dbReference type="RuleBase" id="RU362069"/>
    </source>
</evidence>
<gene>
    <name evidence="12 14" type="primary">fliP</name>
    <name evidence="14" type="ORF">ACJDT4_14465</name>
</gene>
<dbReference type="InterPro" id="IPR005837">
    <property type="entry name" value="FliP"/>
</dbReference>
<evidence type="ECO:0000256" key="8">
    <source>
        <dbReference type="ARBA" id="ARBA00022989"/>
    </source>
</evidence>
<keyword evidence="14" id="KW-0969">Cilium</keyword>
<evidence type="ECO:0000256" key="1">
    <source>
        <dbReference type="ARBA" id="ARBA00006257"/>
    </source>
</evidence>
<evidence type="ECO:0000256" key="13">
    <source>
        <dbReference type="SAM" id="SignalP"/>
    </source>
</evidence>
<evidence type="ECO:0000256" key="5">
    <source>
        <dbReference type="ARBA" id="ARBA00022692"/>
    </source>
</evidence>
<proteinExistence type="inferred from homology"/>
<dbReference type="PRINTS" id="PR01302">
    <property type="entry name" value="TYPE3IMPPROT"/>
</dbReference>
<protein>
    <recommendedName>
        <fullName evidence="2 12">Flagellar biosynthetic protein FliP</fullName>
    </recommendedName>
</protein>
<reference evidence="14 15" key="1">
    <citation type="submission" date="2024-11" db="EMBL/GenBank/DDBJ databases">
        <authorList>
            <person name="Heng Y.C."/>
            <person name="Lim A.C.H."/>
            <person name="Lee J.K.Y."/>
            <person name="Kittelmann S."/>
        </authorList>
    </citation>
    <scope>NUCLEOTIDE SEQUENCE [LARGE SCALE GENOMIC DNA]</scope>
    <source>
        <strain evidence="14 15">WILCCON 0114</strain>
    </source>
</reference>
<keyword evidence="3 12" id="KW-0813">Transport</keyword>
<keyword evidence="5 12" id="KW-0812">Transmembrane</keyword>